<feature type="compositionally biased region" description="Low complexity" evidence="5">
    <location>
        <begin position="14"/>
        <end position="28"/>
    </location>
</feature>
<dbReference type="EMBL" id="BMGP01000006">
    <property type="protein sequence ID" value="GGF36361.1"/>
    <property type="molecule type" value="Genomic_DNA"/>
</dbReference>
<keyword evidence="3" id="KW-0804">Transcription</keyword>
<dbReference type="PANTHER" id="PTHR30055">
    <property type="entry name" value="HTH-TYPE TRANSCRIPTIONAL REGULATOR RUTR"/>
    <property type="match status" value="1"/>
</dbReference>
<dbReference type="SUPFAM" id="SSF48498">
    <property type="entry name" value="Tetracyclin repressor-like, C-terminal domain"/>
    <property type="match status" value="1"/>
</dbReference>
<dbReference type="InterPro" id="IPR001647">
    <property type="entry name" value="HTH_TetR"/>
</dbReference>
<dbReference type="Pfam" id="PF00440">
    <property type="entry name" value="TetR_N"/>
    <property type="match status" value="1"/>
</dbReference>
<dbReference type="Gene3D" id="1.10.357.10">
    <property type="entry name" value="Tetracycline Repressor, domain 2"/>
    <property type="match status" value="1"/>
</dbReference>
<feature type="domain" description="HTH tetR-type" evidence="6">
    <location>
        <begin position="44"/>
        <end position="104"/>
    </location>
</feature>
<evidence type="ECO:0000256" key="1">
    <source>
        <dbReference type="ARBA" id="ARBA00023015"/>
    </source>
</evidence>
<name>A0A917BFI7_9MICO</name>
<reference evidence="7 8" key="1">
    <citation type="journal article" date="2014" name="Int. J. Syst. Evol. Microbiol.">
        <title>Complete genome sequence of Corynebacterium casei LMG S-19264T (=DSM 44701T), isolated from a smear-ripened cheese.</title>
        <authorList>
            <consortium name="US DOE Joint Genome Institute (JGI-PGF)"/>
            <person name="Walter F."/>
            <person name="Albersmeier A."/>
            <person name="Kalinowski J."/>
            <person name="Ruckert C."/>
        </authorList>
    </citation>
    <scope>NUCLEOTIDE SEQUENCE [LARGE SCALE GENOMIC DNA]</scope>
    <source>
        <strain evidence="7 8">CGMCC 1.12976</strain>
    </source>
</reference>
<feature type="DNA-binding region" description="H-T-H motif" evidence="4">
    <location>
        <begin position="67"/>
        <end position="86"/>
    </location>
</feature>
<dbReference type="SUPFAM" id="SSF46689">
    <property type="entry name" value="Homeodomain-like"/>
    <property type="match status" value="1"/>
</dbReference>
<dbReference type="Gene3D" id="1.10.10.60">
    <property type="entry name" value="Homeodomain-like"/>
    <property type="match status" value="1"/>
</dbReference>
<dbReference type="Proteomes" id="UP000598775">
    <property type="component" value="Unassembled WGS sequence"/>
</dbReference>
<evidence type="ECO:0000313" key="8">
    <source>
        <dbReference type="Proteomes" id="UP000598775"/>
    </source>
</evidence>
<dbReference type="PANTHER" id="PTHR30055:SF148">
    <property type="entry name" value="TETR-FAMILY TRANSCRIPTIONAL REGULATOR"/>
    <property type="match status" value="1"/>
</dbReference>
<evidence type="ECO:0000256" key="4">
    <source>
        <dbReference type="PROSITE-ProRule" id="PRU00335"/>
    </source>
</evidence>
<dbReference type="InterPro" id="IPR036271">
    <property type="entry name" value="Tet_transcr_reg_TetR-rel_C_sf"/>
</dbReference>
<dbReference type="PROSITE" id="PS50977">
    <property type="entry name" value="HTH_TETR_2"/>
    <property type="match status" value="1"/>
</dbReference>
<dbReference type="InterPro" id="IPR011075">
    <property type="entry name" value="TetR_C"/>
</dbReference>
<keyword evidence="1" id="KW-0805">Transcription regulation</keyword>
<gene>
    <name evidence="7" type="ORF">GCM10011399_31600</name>
</gene>
<organism evidence="7 8">
    <name type="scientific">Subtercola lobariae</name>
    <dbReference type="NCBI Taxonomy" id="1588641"/>
    <lineage>
        <taxon>Bacteria</taxon>
        <taxon>Bacillati</taxon>
        <taxon>Actinomycetota</taxon>
        <taxon>Actinomycetes</taxon>
        <taxon>Micrococcales</taxon>
        <taxon>Microbacteriaceae</taxon>
        <taxon>Subtercola</taxon>
    </lineage>
</organism>
<comment type="caution">
    <text evidence="7">The sequence shown here is derived from an EMBL/GenBank/DDBJ whole genome shotgun (WGS) entry which is preliminary data.</text>
</comment>
<accession>A0A917BFI7</accession>
<sequence>MNLDVKAPRVPDIAPGAGAGVEPGTAAEPEPEPELEPARRRRGPELERALLDAAWAELVERGYGSFTIDGVAERAATSRPVIYRRWPDRESLAFAAIRHTFVSQQVPDFDTGSLRGDVLAHLEHASSTRLGYAAVMSTQLGAFYRDTGTSMADLRRFLLGDRATTVMDDIVARAVARGEVDAARLTPRVMSLPFDLLRHEALMTMKPVPQSVIEEIVDDIFLPLVLAPHPLAS</sequence>
<protein>
    <submittedName>
        <fullName evidence="7">TetR family transcriptional regulator</fullName>
    </submittedName>
</protein>
<dbReference type="AlphaFoldDB" id="A0A917BFI7"/>
<evidence type="ECO:0000259" key="6">
    <source>
        <dbReference type="PROSITE" id="PS50977"/>
    </source>
</evidence>
<evidence type="ECO:0000313" key="7">
    <source>
        <dbReference type="EMBL" id="GGF36361.1"/>
    </source>
</evidence>
<dbReference type="RefSeq" id="WP_229715419.1">
    <property type="nucleotide sequence ID" value="NZ_BMGP01000006.1"/>
</dbReference>
<dbReference type="InterPro" id="IPR050109">
    <property type="entry name" value="HTH-type_TetR-like_transc_reg"/>
</dbReference>
<dbReference type="GO" id="GO:0003700">
    <property type="term" value="F:DNA-binding transcription factor activity"/>
    <property type="evidence" value="ECO:0007669"/>
    <property type="project" value="TreeGrafter"/>
</dbReference>
<evidence type="ECO:0000256" key="3">
    <source>
        <dbReference type="ARBA" id="ARBA00023163"/>
    </source>
</evidence>
<dbReference type="GO" id="GO:0000976">
    <property type="term" value="F:transcription cis-regulatory region binding"/>
    <property type="evidence" value="ECO:0007669"/>
    <property type="project" value="TreeGrafter"/>
</dbReference>
<feature type="region of interest" description="Disordered" evidence="5">
    <location>
        <begin position="1"/>
        <end position="42"/>
    </location>
</feature>
<proteinExistence type="predicted"/>
<evidence type="ECO:0000256" key="5">
    <source>
        <dbReference type="SAM" id="MobiDB-lite"/>
    </source>
</evidence>
<evidence type="ECO:0000256" key="2">
    <source>
        <dbReference type="ARBA" id="ARBA00023125"/>
    </source>
</evidence>
<dbReference type="Pfam" id="PF16859">
    <property type="entry name" value="TetR_C_11"/>
    <property type="match status" value="1"/>
</dbReference>
<keyword evidence="2 4" id="KW-0238">DNA-binding</keyword>
<keyword evidence="8" id="KW-1185">Reference proteome</keyword>
<dbReference type="InterPro" id="IPR009057">
    <property type="entry name" value="Homeodomain-like_sf"/>
</dbReference>